<evidence type="ECO:0000313" key="3">
    <source>
        <dbReference type="Proteomes" id="UP001303889"/>
    </source>
</evidence>
<feature type="compositionally biased region" description="Low complexity" evidence="1">
    <location>
        <begin position="52"/>
        <end position="75"/>
    </location>
</feature>
<dbReference type="EMBL" id="MU856332">
    <property type="protein sequence ID" value="KAK3896941.1"/>
    <property type="molecule type" value="Genomic_DNA"/>
</dbReference>
<evidence type="ECO:0000313" key="2">
    <source>
        <dbReference type="EMBL" id="KAK3896941.1"/>
    </source>
</evidence>
<reference evidence="2" key="1">
    <citation type="journal article" date="2023" name="Mol. Phylogenet. Evol.">
        <title>Genome-scale phylogeny and comparative genomics of the fungal order Sordariales.</title>
        <authorList>
            <person name="Hensen N."/>
            <person name="Bonometti L."/>
            <person name="Westerberg I."/>
            <person name="Brannstrom I.O."/>
            <person name="Guillou S."/>
            <person name="Cros-Aarteil S."/>
            <person name="Calhoun S."/>
            <person name="Haridas S."/>
            <person name="Kuo A."/>
            <person name="Mondo S."/>
            <person name="Pangilinan J."/>
            <person name="Riley R."/>
            <person name="LaButti K."/>
            <person name="Andreopoulos B."/>
            <person name="Lipzen A."/>
            <person name="Chen C."/>
            <person name="Yan M."/>
            <person name="Daum C."/>
            <person name="Ng V."/>
            <person name="Clum A."/>
            <person name="Steindorff A."/>
            <person name="Ohm R.A."/>
            <person name="Martin F."/>
            <person name="Silar P."/>
            <person name="Natvig D.O."/>
            <person name="Lalanne C."/>
            <person name="Gautier V."/>
            <person name="Ament-Velasquez S.L."/>
            <person name="Kruys A."/>
            <person name="Hutchinson M.I."/>
            <person name="Powell A.J."/>
            <person name="Barry K."/>
            <person name="Miller A.N."/>
            <person name="Grigoriev I.V."/>
            <person name="Debuchy R."/>
            <person name="Gladieux P."/>
            <person name="Hiltunen Thoren M."/>
            <person name="Johannesson H."/>
        </authorList>
    </citation>
    <scope>NUCLEOTIDE SEQUENCE</scope>
    <source>
        <strain evidence="2">CBS 103.79</strain>
    </source>
</reference>
<sequence length="491" mass="52019">MSFWPPFEGGDPSSNEDGRVFATWSNHQGNVARSGAGPGTGMLPDSQIDPRLLALASPTAAPAPASAPTPGANTSLASPPPSAAVFGSIPSPAATGRSSSLLAGEQQHPPYGGYYGQQQQDQQHYQWYLARQQQQEQQEQQYQDREQDLQQASDHPYQQEYARQLEMQVQQEEEDFGHHGGHYGGRSSGQVTMGGRERPQYLSPAAPWSSGSGPDRSWPSPASVQGWTSAHRPSAVFSPSRLSSADAPSPAGSLPQPYAHSPSIRPSAPVAKSASVALPSFADGFPSPAAAPGPQAIAVYPGFVPARPPHAHLSLPGMAAASTPVPRAAPQGDAAPMGGPPNGHQAQGGLVLPPLVALAPATAAPPAAVAQAPDWQRLYNRADWTTYKRFNTAASAANRANGRTRDDALALLVKDIAKSLNPQSTSQEVLASRAEMQRTSVAWAPNEPIILYLASRGIHLAKSTWPQNQPLPFHGKYSATLGFRWETNIRL</sequence>
<feature type="region of interest" description="Disordered" evidence="1">
    <location>
        <begin position="1"/>
        <end position="266"/>
    </location>
</feature>
<dbReference type="Proteomes" id="UP001303889">
    <property type="component" value="Unassembled WGS sequence"/>
</dbReference>
<evidence type="ECO:0000256" key="1">
    <source>
        <dbReference type="SAM" id="MobiDB-lite"/>
    </source>
</evidence>
<dbReference type="AlphaFoldDB" id="A0AAN6M9L4"/>
<accession>A0AAN6M9L4</accession>
<reference evidence="2" key="2">
    <citation type="submission" date="2023-05" db="EMBL/GenBank/DDBJ databases">
        <authorList>
            <consortium name="Lawrence Berkeley National Laboratory"/>
            <person name="Steindorff A."/>
            <person name="Hensen N."/>
            <person name="Bonometti L."/>
            <person name="Westerberg I."/>
            <person name="Brannstrom I.O."/>
            <person name="Guillou S."/>
            <person name="Cros-Aarteil S."/>
            <person name="Calhoun S."/>
            <person name="Haridas S."/>
            <person name="Kuo A."/>
            <person name="Mondo S."/>
            <person name="Pangilinan J."/>
            <person name="Riley R."/>
            <person name="Labutti K."/>
            <person name="Andreopoulos B."/>
            <person name="Lipzen A."/>
            <person name="Chen C."/>
            <person name="Yanf M."/>
            <person name="Daum C."/>
            <person name="Ng V."/>
            <person name="Clum A."/>
            <person name="Ohm R."/>
            <person name="Martin F."/>
            <person name="Silar P."/>
            <person name="Natvig D."/>
            <person name="Lalanne C."/>
            <person name="Gautier V."/>
            <person name="Ament-Velasquez S.L."/>
            <person name="Kruys A."/>
            <person name="Hutchinson M.I."/>
            <person name="Powell A.J."/>
            <person name="Barry K."/>
            <person name="Miller A.N."/>
            <person name="Grigoriev I.V."/>
            <person name="Debuchy R."/>
            <person name="Gladieux P."/>
            <person name="Thoren M.H."/>
            <person name="Johannesson H."/>
        </authorList>
    </citation>
    <scope>NUCLEOTIDE SEQUENCE</scope>
    <source>
        <strain evidence="2">CBS 103.79</strain>
    </source>
</reference>
<feature type="compositionally biased region" description="Low complexity" evidence="1">
    <location>
        <begin position="106"/>
        <end position="141"/>
    </location>
</feature>
<gene>
    <name evidence="2" type="ORF">C8A05DRAFT_39511</name>
</gene>
<proteinExistence type="predicted"/>
<comment type="caution">
    <text evidence="2">The sequence shown here is derived from an EMBL/GenBank/DDBJ whole genome shotgun (WGS) entry which is preliminary data.</text>
</comment>
<name>A0AAN6M9L4_9PEZI</name>
<protein>
    <submittedName>
        <fullName evidence="2">Uncharacterized protein</fullName>
    </submittedName>
</protein>
<keyword evidence="3" id="KW-1185">Reference proteome</keyword>
<feature type="compositionally biased region" description="Low complexity" evidence="1">
    <location>
        <begin position="203"/>
        <end position="214"/>
    </location>
</feature>
<organism evidence="2 3">
    <name type="scientific">Staphylotrichum tortipilum</name>
    <dbReference type="NCBI Taxonomy" id="2831512"/>
    <lineage>
        <taxon>Eukaryota</taxon>
        <taxon>Fungi</taxon>
        <taxon>Dikarya</taxon>
        <taxon>Ascomycota</taxon>
        <taxon>Pezizomycotina</taxon>
        <taxon>Sordariomycetes</taxon>
        <taxon>Sordariomycetidae</taxon>
        <taxon>Sordariales</taxon>
        <taxon>Chaetomiaceae</taxon>
        <taxon>Staphylotrichum</taxon>
    </lineage>
</organism>